<keyword evidence="2" id="KW-0812">Transmembrane</keyword>
<keyword evidence="2" id="KW-0472">Membrane</keyword>
<evidence type="ECO:0000256" key="2">
    <source>
        <dbReference type="SAM" id="Phobius"/>
    </source>
</evidence>
<name>A0A920CRE9_9BACL</name>
<dbReference type="PANTHER" id="PTHR33392:SF6">
    <property type="entry name" value="POLYISOPRENYL-TEICHOIC ACID--PEPTIDOGLYCAN TEICHOIC ACID TRANSFERASE TAGU"/>
    <property type="match status" value="1"/>
</dbReference>
<accession>A0A920CRE9</accession>
<organism evidence="4 5">
    <name type="scientific">Paenibacillus azoreducens</name>
    <dbReference type="NCBI Taxonomy" id="116718"/>
    <lineage>
        <taxon>Bacteria</taxon>
        <taxon>Bacillati</taxon>
        <taxon>Bacillota</taxon>
        <taxon>Bacilli</taxon>
        <taxon>Bacillales</taxon>
        <taxon>Paenibacillaceae</taxon>
        <taxon>Paenibacillus</taxon>
    </lineage>
</organism>
<reference evidence="4 5" key="1">
    <citation type="submission" date="2021-03" db="EMBL/GenBank/DDBJ databases">
        <title>Antimicrobial resistance genes in bacteria isolated from Japanese honey, and their potential for conferring macrolide and lincosamide resistance in the American foulbrood pathogen Paenibacillus larvae.</title>
        <authorList>
            <person name="Okamoto M."/>
            <person name="Kumagai M."/>
            <person name="Kanamori H."/>
            <person name="Takamatsu D."/>
        </authorList>
    </citation>
    <scope>NUCLEOTIDE SEQUENCE [LARGE SCALE GENOMIC DNA]</scope>
    <source>
        <strain evidence="4 5">J34TS1</strain>
    </source>
</reference>
<protein>
    <submittedName>
        <fullName evidence="4">Transcriptional regulator LytR</fullName>
    </submittedName>
</protein>
<dbReference type="InterPro" id="IPR050922">
    <property type="entry name" value="LytR/CpsA/Psr_CW_biosynth"/>
</dbReference>
<feature type="transmembrane region" description="Helical" evidence="2">
    <location>
        <begin position="6"/>
        <end position="27"/>
    </location>
</feature>
<keyword evidence="2" id="KW-1133">Transmembrane helix</keyword>
<dbReference type="Gene3D" id="3.40.630.190">
    <property type="entry name" value="LCP protein"/>
    <property type="match status" value="1"/>
</dbReference>
<comment type="similarity">
    <text evidence="1">Belongs to the LytR/CpsA/Psr (LCP) family.</text>
</comment>
<dbReference type="RefSeq" id="WP_212981022.1">
    <property type="nucleotide sequence ID" value="NZ_AP025343.1"/>
</dbReference>
<proteinExistence type="inferred from homology"/>
<sequence length="313" mass="35871">MKKYIIIGSIVLLSFILIGVGYSYYIYHAIEKTVDKMQITFEEPGQNELVKTEETQDVLTFLLLGIGDRPQIGDAGRADSIIVASVNPKAKKVLMFNIPRDSRVEIVGKNKMDKINHAYAYGGIEMTKKTVERFLNQPIDYVLQTNMEGLTQLVDVFGGIEVNNEFAFDQMDQYGKKNHHYDKGLIQLDGERALHYSRMRKSDPKGDLGRNERQRQVLTILLNKMASLSSVLKMEETLNIMGDNIKTNITFDKMKSFFLQFKRDWKEYQIQSEEIMGSNQTIHGVYYYHVPDKERERISALLKEHAALGAIGN</sequence>
<evidence type="ECO:0000313" key="4">
    <source>
        <dbReference type="EMBL" id="GIO50936.1"/>
    </source>
</evidence>
<dbReference type="InterPro" id="IPR004474">
    <property type="entry name" value="LytR_CpsA_psr"/>
</dbReference>
<gene>
    <name evidence="4" type="primary">lytR_5</name>
    <name evidence="4" type="ORF">J34TS1_57010</name>
</gene>
<evidence type="ECO:0000256" key="1">
    <source>
        <dbReference type="ARBA" id="ARBA00006068"/>
    </source>
</evidence>
<keyword evidence="5" id="KW-1185">Reference proteome</keyword>
<comment type="caution">
    <text evidence="4">The sequence shown here is derived from an EMBL/GenBank/DDBJ whole genome shotgun (WGS) entry which is preliminary data.</text>
</comment>
<dbReference type="EMBL" id="BORT01000040">
    <property type="protein sequence ID" value="GIO50936.1"/>
    <property type="molecule type" value="Genomic_DNA"/>
</dbReference>
<dbReference type="Proteomes" id="UP000682811">
    <property type="component" value="Unassembled WGS sequence"/>
</dbReference>
<evidence type="ECO:0000313" key="5">
    <source>
        <dbReference type="Proteomes" id="UP000682811"/>
    </source>
</evidence>
<dbReference type="PANTHER" id="PTHR33392">
    <property type="entry name" value="POLYISOPRENYL-TEICHOIC ACID--PEPTIDOGLYCAN TEICHOIC ACID TRANSFERASE TAGU"/>
    <property type="match status" value="1"/>
</dbReference>
<evidence type="ECO:0000259" key="3">
    <source>
        <dbReference type="Pfam" id="PF03816"/>
    </source>
</evidence>
<feature type="domain" description="Cell envelope-related transcriptional attenuator" evidence="3">
    <location>
        <begin position="77"/>
        <end position="226"/>
    </location>
</feature>
<dbReference type="NCBIfam" id="TIGR00350">
    <property type="entry name" value="lytR_cpsA_psr"/>
    <property type="match status" value="1"/>
</dbReference>
<dbReference type="AlphaFoldDB" id="A0A920CRE9"/>
<dbReference type="Pfam" id="PF03816">
    <property type="entry name" value="LytR_cpsA_psr"/>
    <property type="match status" value="1"/>
</dbReference>